<dbReference type="SMART" id="SM00530">
    <property type="entry name" value="HTH_XRE"/>
    <property type="match status" value="1"/>
</dbReference>
<protein>
    <submittedName>
        <fullName evidence="1">Helix-turn-helix domain</fullName>
    </submittedName>
</protein>
<evidence type="ECO:0000313" key="1">
    <source>
        <dbReference type="EMBL" id="SJS99977.1"/>
    </source>
</evidence>
<dbReference type="EMBL" id="FUPS01000014">
    <property type="protein sequence ID" value="SJS99977.1"/>
    <property type="molecule type" value="Genomic_DNA"/>
</dbReference>
<name>A0A9X8RLM9_CLODI</name>
<sequence>MKLDKLKEFREQKGYTQLEFSLLIDINYKTYNRKEQGKTDFTVSELEKIYKILDVNPLELLD</sequence>
<dbReference type="SUPFAM" id="SSF47413">
    <property type="entry name" value="lambda repressor-like DNA-binding domains"/>
    <property type="match status" value="1"/>
</dbReference>
<dbReference type="Gene3D" id="1.10.260.40">
    <property type="entry name" value="lambda repressor-like DNA-binding domains"/>
    <property type="match status" value="1"/>
</dbReference>
<organism evidence="1 2">
    <name type="scientific">Clostridioides difficile</name>
    <name type="common">Peptoclostridium difficile</name>
    <dbReference type="NCBI Taxonomy" id="1496"/>
    <lineage>
        <taxon>Bacteria</taxon>
        <taxon>Bacillati</taxon>
        <taxon>Bacillota</taxon>
        <taxon>Clostridia</taxon>
        <taxon>Peptostreptococcales</taxon>
        <taxon>Peptostreptococcaceae</taxon>
        <taxon>Clostridioides</taxon>
    </lineage>
</organism>
<dbReference type="GO" id="GO:0003677">
    <property type="term" value="F:DNA binding"/>
    <property type="evidence" value="ECO:0007669"/>
    <property type="project" value="InterPro"/>
</dbReference>
<dbReference type="PROSITE" id="PS50943">
    <property type="entry name" value="HTH_CROC1"/>
    <property type="match status" value="1"/>
</dbReference>
<dbReference type="Pfam" id="PF01381">
    <property type="entry name" value="HTH_3"/>
    <property type="match status" value="1"/>
</dbReference>
<evidence type="ECO:0000313" key="2">
    <source>
        <dbReference type="Proteomes" id="UP000189137"/>
    </source>
</evidence>
<dbReference type="AlphaFoldDB" id="A0A9X8RLM9"/>
<dbReference type="RefSeq" id="WP_021402193.1">
    <property type="nucleotide sequence ID" value="NZ_CAADAR010000024.1"/>
</dbReference>
<dbReference type="InterPro" id="IPR001387">
    <property type="entry name" value="Cro/C1-type_HTH"/>
</dbReference>
<dbReference type="Proteomes" id="UP000189137">
    <property type="component" value="Unassembled WGS sequence"/>
</dbReference>
<proteinExistence type="predicted"/>
<accession>A0A9X8RLM9</accession>
<reference evidence="1 2" key="1">
    <citation type="submission" date="2017-02" db="EMBL/GenBank/DDBJ databases">
        <authorList>
            <consortium name="Pathogen Informatics"/>
        </authorList>
    </citation>
    <scope>NUCLEOTIDE SEQUENCE [LARGE SCALE GENOMIC DNA]</scope>
    <source>
        <strain evidence="1 2">VRECD0157</strain>
    </source>
</reference>
<dbReference type="CDD" id="cd00093">
    <property type="entry name" value="HTH_XRE"/>
    <property type="match status" value="1"/>
</dbReference>
<comment type="caution">
    <text evidence="1">The sequence shown here is derived from an EMBL/GenBank/DDBJ whole genome shotgun (WGS) entry which is preliminary data.</text>
</comment>
<gene>
    <name evidence="1" type="ORF">SAMEA3375112_03388</name>
</gene>
<dbReference type="InterPro" id="IPR010982">
    <property type="entry name" value="Lambda_DNA-bd_dom_sf"/>
</dbReference>